<protein>
    <submittedName>
        <fullName evidence="2">Uncharacterized protein</fullName>
    </submittedName>
</protein>
<accession>A0ABN9R4N1</accession>
<evidence type="ECO:0000256" key="1">
    <source>
        <dbReference type="SAM" id="MobiDB-lite"/>
    </source>
</evidence>
<evidence type="ECO:0000313" key="3">
    <source>
        <dbReference type="Proteomes" id="UP001189429"/>
    </source>
</evidence>
<keyword evidence="3" id="KW-1185">Reference proteome</keyword>
<evidence type="ECO:0000313" key="2">
    <source>
        <dbReference type="EMBL" id="CAK0813264.1"/>
    </source>
</evidence>
<sequence length="267" mass="29443">MVRALYEAVDSYDGELVTISQMGIDFKVAQLKKDPTFQNEKLGDILKRYEEVFEVIVDSTRGMLARLQPGAQVALPDAEEALATAISEAELMLPERIRSPMNVKDRMQALRIEIVHALHRRGGHASPQDLGQEHRVQKYKANIAQAKKLIDFIKLFPSNFEITYDAQQQASLTLISFDVNDSSMIDMSIQRNNASFSSSGYGPQRNNRFTQGGGRPAPFHTGTQRPMGLPAGQFALHGMPGMPNPLAALAGVLQPASMSGFSDALRR</sequence>
<organism evidence="2 3">
    <name type="scientific">Prorocentrum cordatum</name>
    <dbReference type="NCBI Taxonomy" id="2364126"/>
    <lineage>
        <taxon>Eukaryota</taxon>
        <taxon>Sar</taxon>
        <taxon>Alveolata</taxon>
        <taxon>Dinophyceae</taxon>
        <taxon>Prorocentrales</taxon>
        <taxon>Prorocentraceae</taxon>
        <taxon>Prorocentrum</taxon>
    </lineage>
</organism>
<dbReference type="Proteomes" id="UP001189429">
    <property type="component" value="Unassembled WGS sequence"/>
</dbReference>
<dbReference type="EMBL" id="CAUYUJ010005335">
    <property type="protein sequence ID" value="CAK0813264.1"/>
    <property type="molecule type" value="Genomic_DNA"/>
</dbReference>
<proteinExistence type="predicted"/>
<reference evidence="2" key="1">
    <citation type="submission" date="2023-10" db="EMBL/GenBank/DDBJ databases">
        <authorList>
            <person name="Chen Y."/>
            <person name="Shah S."/>
            <person name="Dougan E. K."/>
            <person name="Thang M."/>
            <person name="Chan C."/>
        </authorList>
    </citation>
    <scope>NUCLEOTIDE SEQUENCE [LARGE SCALE GENOMIC DNA]</scope>
</reference>
<gene>
    <name evidence="2" type="ORF">PCOR1329_LOCUS17265</name>
</gene>
<comment type="caution">
    <text evidence="2">The sequence shown here is derived from an EMBL/GenBank/DDBJ whole genome shotgun (WGS) entry which is preliminary data.</text>
</comment>
<name>A0ABN9R4N1_9DINO</name>
<feature type="region of interest" description="Disordered" evidence="1">
    <location>
        <begin position="196"/>
        <end position="223"/>
    </location>
</feature>
<feature type="compositionally biased region" description="Polar residues" evidence="1">
    <location>
        <begin position="196"/>
        <end position="210"/>
    </location>
</feature>